<evidence type="ECO:0000313" key="2">
    <source>
        <dbReference type="EMBL" id="KAG6412299.1"/>
    </source>
</evidence>
<gene>
    <name evidence="2" type="ORF">SASPL_124974</name>
</gene>
<evidence type="ECO:0000313" key="3">
    <source>
        <dbReference type="Proteomes" id="UP000298416"/>
    </source>
</evidence>
<feature type="region of interest" description="Disordered" evidence="1">
    <location>
        <begin position="15"/>
        <end position="44"/>
    </location>
</feature>
<organism evidence="2">
    <name type="scientific">Salvia splendens</name>
    <name type="common">Scarlet sage</name>
    <dbReference type="NCBI Taxonomy" id="180675"/>
    <lineage>
        <taxon>Eukaryota</taxon>
        <taxon>Viridiplantae</taxon>
        <taxon>Streptophyta</taxon>
        <taxon>Embryophyta</taxon>
        <taxon>Tracheophyta</taxon>
        <taxon>Spermatophyta</taxon>
        <taxon>Magnoliopsida</taxon>
        <taxon>eudicotyledons</taxon>
        <taxon>Gunneridae</taxon>
        <taxon>Pentapetalae</taxon>
        <taxon>asterids</taxon>
        <taxon>lamiids</taxon>
        <taxon>Lamiales</taxon>
        <taxon>Lamiaceae</taxon>
        <taxon>Nepetoideae</taxon>
        <taxon>Mentheae</taxon>
        <taxon>Salviinae</taxon>
        <taxon>Salvia</taxon>
        <taxon>Salvia subgen. Calosphace</taxon>
        <taxon>core Calosphace</taxon>
    </lineage>
</organism>
<feature type="compositionally biased region" description="Basic and acidic residues" evidence="1">
    <location>
        <begin position="408"/>
        <end position="419"/>
    </location>
</feature>
<reference evidence="2" key="1">
    <citation type="submission" date="2018-01" db="EMBL/GenBank/DDBJ databases">
        <authorList>
            <person name="Mao J.F."/>
        </authorList>
    </citation>
    <scope>NUCLEOTIDE SEQUENCE</scope>
    <source>
        <strain evidence="2">Huo1</strain>
        <tissue evidence="2">Leaf</tissue>
    </source>
</reference>
<feature type="region of interest" description="Disordered" evidence="1">
    <location>
        <begin position="118"/>
        <end position="144"/>
    </location>
</feature>
<protein>
    <submittedName>
        <fullName evidence="2">Uncharacterized protein</fullName>
    </submittedName>
</protein>
<reference evidence="2" key="2">
    <citation type="submission" date="2020-08" db="EMBL/GenBank/DDBJ databases">
        <title>Plant Genome Project.</title>
        <authorList>
            <person name="Zhang R.-G."/>
        </authorList>
    </citation>
    <scope>NUCLEOTIDE SEQUENCE</scope>
    <source>
        <strain evidence="2">Huo1</strain>
        <tissue evidence="2">Leaf</tissue>
    </source>
</reference>
<feature type="region of interest" description="Disordered" evidence="1">
    <location>
        <begin position="164"/>
        <end position="234"/>
    </location>
</feature>
<sequence>MNREQILQNLFGYLSEEESASSHEMNHQPEFNPVERDEGTEHANDAISSPLVVIDGGLQLNEDAISSRSSNGGFEHHTQTTPEGGAKLHHEGGSTCNCDEGGPMSDNKSTFRHRVKTEGGAEFSDEAGGIDKETSSSMLLKTENGKDQARIADVMRALFGDSDEEPGQYEAEFGTDQGKNNSISPEHKLSYEGDLESEGTVSSEHTQFGPKEEEEKAEDKPEGESKDKPEEQSIGRLLVVEFPNRTPLAHPSQMATTELSNIIAFDSKPFDPTTYSGEDIYITDASGSERFIPSTNIVQWRNVVNSDGTISVSVILSFNLANKSCFLESEPNLVQLESNARIVNWSDGSFQLLIGKKAFDVTEEVAQKILSHSFFWHEGIYRSLVSFSKSEKVASSSVVSDPDSSTVHGDRETTPKPETEQFQQDGLKATEDNLSLNQKSNDKEMTSNHNNPEEVSDEHMWPSEAGDINLEDERDGGTEHANDAIYSQLVEIDGGLQLNEGAICSRSSDGGFEHHTQTTPEEGIKIGSGAELHHEGGSTCNCNEGGPMSDNKSTFRHGVKTEGGAEFNDEAGGIGKETSSSMSFAQILHF</sequence>
<dbReference type="GO" id="GO:1990269">
    <property type="term" value="F:RNA polymerase II C-terminal domain phosphoserine binding"/>
    <property type="evidence" value="ECO:0007669"/>
    <property type="project" value="TreeGrafter"/>
</dbReference>
<feature type="compositionally biased region" description="Basic and acidic residues" evidence="1">
    <location>
        <begin position="20"/>
        <end position="44"/>
    </location>
</feature>
<dbReference type="PANTHER" id="PTHR23146">
    <property type="entry name" value="LEO1 PROTEIN"/>
    <property type="match status" value="1"/>
</dbReference>
<dbReference type="GO" id="GO:0032968">
    <property type="term" value="P:positive regulation of transcription elongation by RNA polymerase II"/>
    <property type="evidence" value="ECO:0007669"/>
    <property type="project" value="TreeGrafter"/>
</dbReference>
<dbReference type="GO" id="GO:0006368">
    <property type="term" value="P:transcription elongation by RNA polymerase II"/>
    <property type="evidence" value="ECO:0007669"/>
    <property type="project" value="InterPro"/>
</dbReference>
<feature type="region of interest" description="Disordered" evidence="1">
    <location>
        <begin position="396"/>
        <end position="425"/>
    </location>
</feature>
<dbReference type="EMBL" id="PNBA02000009">
    <property type="protein sequence ID" value="KAG6412299.1"/>
    <property type="molecule type" value="Genomic_DNA"/>
</dbReference>
<dbReference type="GO" id="GO:0016593">
    <property type="term" value="C:Cdc73/Paf1 complex"/>
    <property type="evidence" value="ECO:0007669"/>
    <property type="project" value="InterPro"/>
</dbReference>
<feature type="region of interest" description="Disordered" evidence="1">
    <location>
        <begin position="437"/>
        <end position="462"/>
    </location>
</feature>
<evidence type="ECO:0000256" key="1">
    <source>
        <dbReference type="SAM" id="MobiDB-lite"/>
    </source>
</evidence>
<dbReference type="AlphaFoldDB" id="A0A8X8XGT1"/>
<keyword evidence="3" id="KW-1185">Reference proteome</keyword>
<dbReference type="Proteomes" id="UP000298416">
    <property type="component" value="Unassembled WGS sequence"/>
</dbReference>
<dbReference type="Pfam" id="PF04004">
    <property type="entry name" value="Leo1"/>
    <property type="match status" value="1"/>
</dbReference>
<proteinExistence type="predicted"/>
<dbReference type="PANTHER" id="PTHR23146:SF0">
    <property type="entry name" value="RNA POLYMERASE-ASSOCIATED PROTEIN LEO1"/>
    <property type="match status" value="1"/>
</dbReference>
<feature type="compositionally biased region" description="Low complexity" evidence="1">
    <location>
        <begin position="396"/>
        <end position="405"/>
    </location>
</feature>
<comment type="caution">
    <text evidence="2">The sequence shown here is derived from an EMBL/GenBank/DDBJ whole genome shotgun (WGS) entry which is preliminary data.</text>
</comment>
<name>A0A8X8XGT1_SALSN</name>
<feature type="region of interest" description="Disordered" evidence="1">
    <location>
        <begin position="67"/>
        <end position="92"/>
    </location>
</feature>
<feature type="compositionally biased region" description="Basic and acidic residues" evidence="1">
    <location>
        <begin position="210"/>
        <end position="233"/>
    </location>
</feature>
<accession>A0A8X8XGT1</accession>
<dbReference type="InterPro" id="IPR007149">
    <property type="entry name" value="Leo1"/>
</dbReference>